<dbReference type="SUPFAM" id="SSF54285">
    <property type="entry name" value="MoaD/ThiS"/>
    <property type="match status" value="1"/>
</dbReference>
<protein>
    <recommendedName>
        <fullName evidence="2">UPF0125 protein ACFQPC_03590</fullName>
    </recommendedName>
</protein>
<evidence type="ECO:0000313" key="3">
    <source>
        <dbReference type="EMBL" id="MFC7287111.1"/>
    </source>
</evidence>
<gene>
    <name evidence="3" type="ORF">ACFQPC_03590</name>
</gene>
<dbReference type="Proteomes" id="UP001596542">
    <property type="component" value="Unassembled WGS sequence"/>
</dbReference>
<dbReference type="InterPro" id="IPR016155">
    <property type="entry name" value="Mopterin_synth/thiamin_S_b"/>
</dbReference>
<keyword evidence="4" id="KW-1185">Reference proteome</keyword>
<organism evidence="3 4">
    <name type="scientific">Herminiimonas glaciei</name>
    <dbReference type="NCBI Taxonomy" id="523788"/>
    <lineage>
        <taxon>Bacteria</taxon>
        <taxon>Pseudomonadati</taxon>
        <taxon>Pseudomonadota</taxon>
        <taxon>Betaproteobacteria</taxon>
        <taxon>Burkholderiales</taxon>
        <taxon>Oxalobacteraceae</taxon>
        <taxon>Herminiimonas</taxon>
    </lineage>
</organism>
<dbReference type="HAMAP" id="MF_00460">
    <property type="entry name" value="UPF0125_RnfH"/>
    <property type="match status" value="1"/>
</dbReference>
<comment type="similarity">
    <text evidence="1 2">Belongs to the UPF0125 (RnfH) family.</text>
</comment>
<dbReference type="Pfam" id="PF03658">
    <property type="entry name" value="Ub-RnfH"/>
    <property type="match status" value="1"/>
</dbReference>
<proteinExistence type="inferred from homology"/>
<dbReference type="InterPro" id="IPR037021">
    <property type="entry name" value="RnfH_sf"/>
</dbReference>
<dbReference type="PANTHER" id="PTHR37483:SF1">
    <property type="entry name" value="UPF0125 PROTEIN RATB"/>
    <property type="match status" value="1"/>
</dbReference>
<evidence type="ECO:0000256" key="2">
    <source>
        <dbReference type="HAMAP-Rule" id="MF_00460"/>
    </source>
</evidence>
<dbReference type="RefSeq" id="WP_382270228.1">
    <property type="nucleotide sequence ID" value="NZ_JBHTBU010000001.1"/>
</dbReference>
<reference evidence="4" key="1">
    <citation type="journal article" date="2019" name="Int. J. Syst. Evol. Microbiol.">
        <title>The Global Catalogue of Microorganisms (GCM) 10K type strain sequencing project: providing services to taxonomists for standard genome sequencing and annotation.</title>
        <authorList>
            <consortium name="The Broad Institute Genomics Platform"/>
            <consortium name="The Broad Institute Genome Sequencing Center for Infectious Disease"/>
            <person name="Wu L."/>
            <person name="Ma J."/>
        </authorList>
    </citation>
    <scope>NUCLEOTIDE SEQUENCE [LARGE SCALE GENOMIC DNA]</scope>
    <source>
        <strain evidence="4">KACC 12508</strain>
    </source>
</reference>
<comment type="caution">
    <text evidence="3">The sequence shown here is derived from an EMBL/GenBank/DDBJ whole genome shotgun (WGS) entry which is preliminary data.</text>
</comment>
<evidence type="ECO:0000313" key="4">
    <source>
        <dbReference type="Proteomes" id="UP001596542"/>
    </source>
</evidence>
<dbReference type="EMBL" id="JBHTBU010000001">
    <property type="protein sequence ID" value="MFC7287111.1"/>
    <property type="molecule type" value="Genomic_DNA"/>
</dbReference>
<sequence length="102" mass="11623">MADPASTIHIQICYARPDRQFLLEQTVASGTTIQQAIQDSGIIRQAPEIDVSVWRVGIYGKLKTLDTVLREHDRVEIYRPLIADPKDSRRKRADHKNVKKTA</sequence>
<dbReference type="PANTHER" id="PTHR37483">
    <property type="entry name" value="UPF0125 PROTEIN RATB"/>
    <property type="match status" value="1"/>
</dbReference>
<evidence type="ECO:0000256" key="1">
    <source>
        <dbReference type="ARBA" id="ARBA00010645"/>
    </source>
</evidence>
<name>A0ABW2I823_9BURK</name>
<dbReference type="Gene3D" id="3.10.20.280">
    <property type="entry name" value="RnfH-like"/>
    <property type="match status" value="1"/>
</dbReference>
<dbReference type="InterPro" id="IPR005346">
    <property type="entry name" value="RnfH"/>
</dbReference>
<dbReference type="NCBIfam" id="NF002490">
    <property type="entry name" value="PRK01777.1"/>
    <property type="match status" value="1"/>
</dbReference>
<accession>A0ABW2I823</accession>